<dbReference type="InterPro" id="IPR022525">
    <property type="entry name" value="GNAT_AblB"/>
</dbReference>
<dbReference type="AlphaFoldDB" id="A0A483CVF6"/>
<evidence type="ECO:0000256" key="2">
    <source>
        <dbReference type="ARBA" id="ARBA00023315"/>
    </source>
</evidence>
<dbReference type="Pfam" id="PF00583">
    <property type="entry name" value="Acetyltransf_1"/>
    <property type="match status" value="1"/>
</dbReference>
<keyword evidence="2" id="KW-0012">Acyltransferase</keyword>
<evidence type="ECO:0000256" key="1">
    <source>
        <dbReference type="ARBA" id="ARBA00022679"/>
    </source>
</evidence>
<evidence type="ECO:0000313" key="5">
    <source>
        <dbReference type="Proteomes" id="UP000292580"/>
    </source>
</evidence>
<feature type="domain" description="N-acetyltransferase" evidence="3">
    <location>
        <begin position="123"/>
        <end position="274"/>
    </location>
</feature>
<dbReference type="InterPro" id="IPR000182">
    <property type="entry name" value="GNAT_dom"/>
</dbReference>
<sequence length="274" mass="29950">MPDTVTRIGDSLLQHGPANRRVYLMHLAQGDEGEMPARLISLAQEKGYTKVIARIPAGACDPFYAAGFHLEAAIPGLYGGEEDGCFAALFLDPGRSTDPKVTVERSLLGSGERERSVAIPEGCRIREAGPADADAVADLYAGTFETYPFPIDDPAYLRRAMADHVRFFVAEADDGIVAASSAEIDPEGRNAEMTDLAVRPAWRGRGLSSALLQRMERAARDEGIRTAYTIARAAWYPVNRLFAGAGYRYSGTLINNTQICGRCESMHVWHRRLD</sequence>
<dbReference type="PROSITE" id="PS51186">
    <property type="entry name" value="GNAT"/>
    <property type="match status" value="1"/>
</dbReference>
<gene>
    <name evidence="4" type="primary">ablB</name>
    <name evidence="4" type="ORF">CUJ86_06725</name>
</gene>
<dbReference type="Gene3D" id="3.40.630.30">
    <property type="match status" value="1"/>
</dbReference>
<accession>A0A483CVF6</accession>
<protein>
    <submittedName>
        <fullName evidence="4">Putative beta-lysine N-acetyltransferase</fullName>
    </submittedName>
</protein>
<organism evidence="4 5">
    <name type="scientific">Methanofollis fontis</name>
    <dbReference type="NCBI Taxonomy" id="2052832"/>
    <lineage>
        <taxon>Archaea</taxon>
        <taxon>Methanobacteriati</taxon>
        <taxon>Methanobacteriota</taxon>
        <taxon>Stenosarchaea group</taxon>
        <taxon>Methanomicrobia</taxon>
        <taxon>Methanomicrobiales</taxon>
        <taxon>Methanomicrobiaceae</taxon>
        <taxon>Methanofollis</taxon>
    </lineage>
</organism>
<proteinExistence type="predicted"/>
<evidence type="ECO:0000313" key="4">
    <source>
        <dbReference type="EMBL" id="TAJ44967.1"/>
    </source>
</evidence>
<dbReference type="NCBIfam" id="TIGR03827">
    <property type="entry name" value="GNAT_ablB"/>
    <property type="match status" value="1"/>
</dbReference>
<name>A0A483CVF6_9EURY</name>
<dbReference type="InterPro" id="IPR016181">
    <property type="entry name" value="Acyl_CoA_acyltransferase"/>
</dbReference>
<reference evidence="4 5" key="1">
    <citation type="submission" date="2017-11" db="EMBL/GenBank/DDBJ databases">
        <title>Isolation and Characterization of Methanofollis Species from Methane Seep Offshore SW Taiwan.</title>
        <authorList>
            <person name="Teng N.-H."/>
            <person name="Lai M.-C."/>
            <person name="Chen S.-C."/>
        </authorList>
    </citation>
    <scope>NUCLEOTIDE SEQUENCE [LARGE SCALE GENOMIC DNA]</scope>
    <source>
        <strain evidence="4 5">FWC-SCC2</strain>
    </source>
</reference>
<dbReference type="CDD" id="cd04301">
    <property type="entry name" value="NAT_SF"/>
    <property type="match status" value="1"/>
</dbReference>
<dbReference type="EMBL" id="PGCL01000002">
    <property type="protein sequence ID" value="TAJ44967.1"/>
    <property type="molecule type" value="Genomic_DNA"/>
</dbReference>
<dbReference type="Proteomes" id="UP000292580">
    <property type="component" value="Unassembled WGS sequence"/>
</dbReference>
<dbReference type="PANTHER" id="PTHR43877">
    <property type="entry name" value="AMINOALKYLPHOSPHONATE N-ACETYLTRANSFERASE-RELATED-RELATED"/>
    <property type="match status" value="1"/>
</dbReference>
<dbReference type="InterPro" id="IPR050832">
    <property type="entry name" value="Bact_Acetyltransf"/>
</dbReference>
<dbReference type="SUPFAM" id="SSF55729">
    <property type="entry name" value="Acyl-CoA N-acyltransferases (Nat)"/>
    <property type="match status" value="1"/>
</dbReference>
<dbReference type="RefSeq" id="WP_130646781.1">
    <property type="nucleotide sequence ID" value="NZ_PGCL01000002.1"/>
</dbReference>
<dbReference type="OrthoDB" id="116527at2157"/>
<keyword evidence="1 4" id="KW-0808">Transferase</keyword>
<evidence type="ECO:0000259" key="3">
    <source>
        <dbReference type="PROSITE" id="PS51186"/>
    </source>
</evidence>
<comment type="caution">
    <text evidence="4">The sequence shown here is derived from an EMBL/GenBank/DDBJ whole genome shotgun (WGS) entry which is preliminary data.</text>
</comment>
<keyword evidence="5" id="KW-1185">Reference proteome</keyword>
<dbReference type="GO" id="GO:0008080">
    <property type="term" value="F:N-acetyltransferase activity"/>
    <property type="evidence" value="ECO:0007669"/>
    <property type="project" value="InterPro"/>
</dbReference>